<proteinExistence type="inferred from homology"/>
<keyword evidence="4 8" id="KW-0326">Glycosidase</keyword>
<dbReference type="GO" id="GO:0016020">
    <property type="term" value="C:membrane"/>
    <property type="evidence" value="ECO:0007669"/>
    <property type="project" value="TreeGrafter"/>
</dbReference>
<dbReference type="PANTHER" id="PTHR22600">
    <property type="entry name" value="BETA-HEXOSAMINIDASE"/>
    <property type="match status" value="1"/>
</dbReference>
<evidence type="ECO:0000313" key="9">
    <source>
        <dbReference type="Proteomes" id="UP000564385"/>
    </source>
</evidence>
<dbReference type="Gene3D" id="3.30.379.10">
    <property type="entry name" value="Chitobiase/beta-hexosaminidase domain 2-like"/>
    <property type="match status" value="1"/>
</dbReference>
<dbReference type="GO" id="GO:0004563">
    <property type="term" value="F:beta-N-acetylhexosaminidase activity"/>
    <property type="evidence" value="ECO:0007669"/>
    <property type="project" value="UniProtKB-EC"/>
</dbReference>
<dbReference type="AlphaFoldDB" id="A0A852VK66"/>
<dbReference type="EMBL" id="JACCCU010000003">
    <property type="protein sequence ID" value="NYF91599.1"/>
    <property type="molecule type" value="Genomic_DNA"/>
</dbReference>
<dbReference type="PANTHER" id="PTHR22600:SF21">
    <property type="entry name" value="BETA-HEXOSAMINIDASE A"/>
    <property type="match status" value="1"/>
</dbReference>
<keyword evidence="2 8" id="KW-0378">Hydrolase</keyword>
<dbReference type="InterPro" id="IPR015883">
    <property type="entry name" value="Glyco_hydro_20_cat"/>
</dbReference>
<dbReference type="GO" id="GO:0005764">
    <property type="term" value="C:lysosome"/>
    <property type="evidence" value="ECO:0007669"/>
    <property type="project" value="TreeGrafter"/>
</dbReference>
<evidence type="ECO:0000313" key="8">
    <source>
        <dbReference type="EMBL" id="NYF91599.1"/>
    </source>
</evidence>
<comment type="caution">
    <text evidence="8">The sequence shown here is derived from an EMBL/GenBank/DDBJ whole genome shotgun (WGS) entry which is preliminary data.</text>
</comment>
<dbReference type="Proteomes" id="UP000564385">
    <property type="component" value="Unassembled WGS sequence"/>
</dbReference>
<evidence type="ECO:0000259" key="7">
    <source>
        <dbReference type="Pfam" id="PF14845"/>
    </source>
</evidence>
<dbReference type="InterPro" id="IPR029019">
    <property type="entry name" value="HEX_eukaryotic_N"/>
</dbReference>
<dbReference type="CDD" id="cd06570">
    <property type="entry name" value="GH20_chitobiase-like_1"/>
    <property type="match status" value="1"/>
</dbReference>
<evidence type="ECO:0000256" key="1">
    <source>
        <dbReference type="ARBA" id="ARBA00006285"/>
    </source>
</evidence>
<feature type="domain" description="Glycoside hydrolase family 20 catalytic" evidence="6">
    <location>
        <begin position="60"/>
        <end position="371"/>
    </location>
</feature>
<dbReference type="EC" id="3.2.1.52" evidence="8"/>
<dbReference type="InterPro" id="IPR029018">
    <property type="entry name" value="Hex-like_dom2"/>
</dbReference>
<name>A0A852VK66_9BACT</name>
<comment type="similarity">
    <text evidence="1">Belongs to the glycosyl hydrolase 20 family.</text>
</comment>
<dbReference type="GO" id="GO:0030203">
    <property type="term" value="P:glycosaminoglycan metabolic process"/>
    <property type="evidence" value="ECO:0007669"/>
    <property type="project" value="TreeGrafter"/>
</dbReference>
<dbReference type="Gene3D" id="3.20.20.80">
    <property type="entry name" value="Glycosidases"/>
    <property type="match status" value="1"/>
</dbReference>
<reference evidence="8 9" key="1">
    <citation type="submission" date="2020-07" db="EMBL/GenBank/DDBJ databases">
        <title>Genomic Encyclopedia of Type Strains, Phase IV (KMG-V): Genome sequencing to study the core and pangenomes of soil and plant-associated prokaryotes.</title>
        <authorList>
            <person name="Whitman W."/>
        </authorList>
    </citation>
    <scope>NUCLEOTIDE SEQUENCE [LARGE SCALE GENOMIC DNA]</scope>
    <source>
        <strain evidence="8 9">M8UP22</strain>
    </source>
</reference>
<dbReference type="Pfam" id="PF00728">
    <property type="entry name" value="Glyco_hydro_20"/>
    <property type="match status" value="1"/>
</dbReference>
<evidence type="ECO:0000256" key="4">
    <source>
        <dbReference type="ARBA" id="ARBA00023295"/>
    </source>
</evidence>
<feature type="domain" description="Beta-hexosaminidase eukaryotic type N-terminal" evidence="7">
    <location>
        <begin position="4"/>
        <end position="39"/>
    </location>
</feature>
<dbReference type="GO" id="GO:0005975">
    <property type="term" value="P:carbohydrate metabolic process"/>
    <property type="evidence" value="ECO:0007669"/>
    <property type="project" value="InterPro"/>
</dbReference>
<dbReference type="SUPFAM" id="SSF55545">
    <property type="entry name" value="beta-N-acetylhexosaminidase-like domain"/>
    <property type="match status" value="1"/>
</dbReference>
<evidence type="ECO:0000259" key="6">
    <source>
        <dbReference type="Pfam" id="PF00728"/>
    </source>
</evidence>
<dbReference type="InterPro" id="IPR025705">
    <property type="entry name" value="Beta_hexosaminidase_sua/sub"/>
</dbReference>
<dbReference type="PRINTS" id="PR00738">
    <property type="entry name" value="GLHYDRLASE20"/>
</dbReference>
<evidence type="ECO:0000256" key="5">
    <source>
        <dbReference type="PIRSR" id="PIRSR625705-1"/>
    </source>
</evidence>
<keyword evidence="3" id="KW-0325">Glycoprotein</keyword>
<dbReference type="GO" id="GO:0006689">
    <property type="term" value="P:ganglioside catabolic process"/>
    <property type="evidence" value="ECO:0007669"/>
    <property type="project" value="TreeGrafter"/>
</dbReference>
<gene>
    <name evidence="8" type="ORF">HDF08_003718</name>
</gene>
<organism evidence="8 9">
    <name type="scientific">Tunturiibacter lichenicola</name>
    <dbReference type="NCBI Taxonomy" id="2051959"/>
    <lineage>
        <taxon>Bacteria</taxon>
        <taxon>Pseudomonadati</taxon>
        <taxon>Acidobacteriota</taxon>
        <taxon>Terriglobia</taxon>
        <taxon>Terriglobales</taxon>
        <taxon>Acidobacteriaceae</taxon>
        <taxon>Tunturiibacter</taxon>
    </lineage>
</organism>
<dbReference type="InterPro" id="IPR017853">
    <property type="entry name" value="GH"/>
</dbReference>
<dbReference type="SUPFAM" id="SSF51445">
    <property type="entry name" value="(Trans)glycosidases"/>
    <property type="match status" value="1"/>
</dbReference>
<dbReference type="Pfam" id="PF14845">
    <property type="entry name" value="Glycohydro_20b2"/>
    <property type="match status" value="1"/>
</dbReference>
<protein>
    <submittedName>
        <fullName evidence="8">Hexosaminidase</fullName>
        <ecNumber evidence="8">3.2.1.52</ecNumber>
    </submittedName>
</protein>
<sequence length="576" mass="64610">MQHLGEDESYHLEITAAGALLTAPNPLGVLHGLQTFLQLVQSTPEGFAVAAMTIDDRPRFPWRGLMIDSGRHFMPLDVIRQNLDGMEAVKMNVFHWHLSEDQGFRIESKTFPLLQEKGSDGLYYTQDQVRGILDYARDRGIRVVPEFDMPGHAMSWFVGYPDLASGSGPYKIERHWGVFDPAMDPTRESTYQFLDQFLGEMTALFPDAYFHIGGDECNGKEWDASPRIKQFMQTHHLKDDAALQAYFTGRVQKLVTKRDKITVGWDEVLQPDTPHDVVIQSWRGQDSLAEAARRGYRGILSAGYYVDLNQSAADHYAVDPLVNGTAALSPAQTANILGGEATMWTEYATPEIVNGRIWPRTAAVAERLWSAQSVKDVDSMYQRLDTLSQKLSYYGLPYQSVSEQMLRRLSGYSDPVALQVLASVVQPPRDYAREELKSYDVFSPLNRLVDTVPPESDTARRFNEVAARIATGKAAPGDWEKARQWLLLWRDNDATLQPSLVRSALTVELVPMSHNLSKAATTGLIALDALQNSTPVDAETRKRQLSELKEFEKPEAVLLNRIVPGVEVLVQATKIQ</sequence>
<evidence type="ECO:0000256" key="2">
    <source>
        <dbReference type="ARBA" id="ARBA00022801"/>
    </source>
</evidence>
<feature type="active site" description="Proton donor" evidence="5">
    <location>
        <position position="216"/>
    </location>
</feature>
<accession>A0A852VK66</accession>
<evidence type="ECO:0000256" key="3">
    <source>
        <dbReference type="ARBA" id="ARBA00023180"/>
    </source>
</evidence>